<dbReference type="AlphaFoldDB" id="A0A0A8K9A0"/>
<evidence type="ECO:0000313" key="1">
    <source>
        <dbReference type="EMBL" id="BAQ18639.1"/>
    </source>
</evidence>
<dbReference type="STRING" id="1384459.GL4_3208"/>
<gene>
    <name evidence="1" type="ORF">GL4_3208</name>
</gene>
<reference evidence="1 2" key="1">
    <citation type="submission" date="2014-09" db="EMBL/GenBank/DDBJ databases">
        <title>Genome sequencing of Methyloceanibacter caenitepidi Gela4.</title>
        <authorList>
            <person name="Takeuchi M."/>
            <person name="Susumu S."/>
            <person name="Kamagata Y."/>
            <person name="Oshima K."/>
            <person name="Hattori M."/>
            <person name="Iwasaki W."/>
        </authorList>
    </citation>
    <scope>NUCLEOTIDE SEQUENCE [LARGE SCALE GENOMIC DNA]</scope>
    <source>
        <strain evidence="1 2">Gela4</strain>
    </source>
</reference>
<evidence type="ECO:0000313" key="2">
    <source>
        <dbReference type="Proteomes" id="UP000031643"/>
    </source>
</evidence>
<dbReference type="Proteomes" id="UP000031643">
    <property type="component" value="Chromosome"/>
</dbReference>
<evidence type="ECO:0008006" key="3">
    <source>
        <dbReference type="Google" id="ProtNLM"/>
    </source>
</evidence>
<dbReference type="HOGENOM" id="CLU_1271060_0_0_5"/>
<dbReference type="Pfam" id="PF10604">
    <property type="entry name" value="Polyketide_cyc2"/>
    <property type="match status" value="1"/>
</dbReference>
<dbReference type="KEGG" id="mcg:GL4_3208"/>
<name>A0A0A8K9A0_9HYPH</name>
<dbReference type="SUPFAM" id="SSF55961">
    <property type="entry name" value="Bet v1-like"/>
    <property type="match status" value="1"/>
</dbReference>
<protein>
    <recommendedName>
        <fullName evidence="3">SRPBCC family protein</fullName>
    </recommendedName>
</protein>
<dbReference type="RefSeq" id="WP_045368887.1">
    <property type="nucleotide sequence ID" value="NZ_AP014648.1"/>
</dbReference>
<dbReference type="InterPro" id="IPR019587">
    <property type="entry name" value="Polyketide_cyclase/dehydratase"/>
</dbReference>
<keyword evidence="2" id="KW-1185">Reference proteome</keyword>
<sequence length="212" mass="24473">MDATAPSPASAFTESPVDAQYDFDIRSDWTLIAEPEELTPIILDPELLPLWCPSAFLKGELLDPGDSTGLGMRMLVRSKGILPHTFFFIGAIVYVEPHRAMQITARGDFDGLCDMRVMPNGDGTCDADFRWRINIRQPYIRPLVPALRPVFLWNHRAMMRRVHRQFQQEIDRRRRGSNRFTQETATFPHNIPFFRRTWKRIGASVLSQRTVE</sequence>
<accession>A0A0A8K9A0</accession>
<proteinExistence type="predicted"/>
<dbReference type="OrthoDB" id="5402478at2"/>
<dbReference type="EMBL" id="AP014648">
    <property type="protein sequence ID" value="BAQ18639.1"/>
    <property type="molecule type" value="Genomic_DNA"/>
</dbReference>
<organism evidence="1 2">
    <name type="scientific">Methyloceanibacter caenitepidi</name>
    <dbReference type="NCBI Taxonomy" id="1384459"/>
    <lineage>
        <taxon>Bacteria</taxon>
        <taxon>Pseudomonadati</taxon>
        <taxon>Pseudomonadota</taxon>
        <taxon>Alphaproteobacteria</taxon>
        <taxon>Hyphomicrobiales</taxon>
        <taxon>Hyphomicrobiaceae</taxon>
        <taxon>Methyloceanibacter</taxon>
    </lineage>
</organism>